<evidence type="ECO:0000313" key="2">
    <source>
        <dbReference type="Proteomes" id="UP001175261"/>
    </source>
</evidence>
<comment type="caution">
    <text evidence="1">The sequence shown here is derived from an EMBL/GenBank/DDBJ whole genome shotgun (WGS) entry which is preliminary data.</text>
</comment>
<name>A0AA39GHC0_SARSR</name>
<gene>
    <name evidence="1" type="ORF">NLU13_6518</name>
</gene>
<proteinExistence type="predicted"/>
<dbReference type="EMBL" id="JAPDFR010000005">
    <property type="protein sequence ID" value="KAK0386683.1"/>
    <property type="molecule type" value="Genomic_DNA"/>
</dbReference>
<sequence>MALCRACDQALVLEVEGDDGHETIVPDDVLLSCECHFHWQCLLDEASAVAVSLKCPHCDAFLPVNQPGPSSTNTMLPVNASAPILVQYTNEGGVQNDLDILPSITEEAFFESNPEARRAKAMHTMCFEGDAEGIMDLLRDASEEGANVEDLIRFQDPLEDLKSALHYAVEGNHEAVVWLLLWLSSSLPTSDFPEPVQDQAKALSINRLSVGPEGDIRTLRDEHGLTAGDIAQRFGHMSHLLEAGYLHA</sequence>
<reference evidence="1" key="1">
    <citation type="submission" date="2022-10" db="EMBL/GenBank/DDBJ databases">
        <title>Determination and structural analysis of whole genome sequence of Sarocladium strictum F4-1.</title>
        <authorList>
            <person name="Hu L."/>
            <person name="Jiang Y."/>
        </authorList>
    </citation>
    <scope>NUCLEOTIDE SEQUENCE</scope>
    <source>
        <strain evidence="1">F4-1</strain>
    </source>
</reference>
<accession>A0AA39GHC0</accession>
<protein>
    <submittedName>
        <fullName evidence="1">Uncharacterized protein</fullName>
    </submittedName>
</protein>
<evidence type="ECO:0000313" key="1">
    <source>
        <dbReference type="EMBL" id="KAK0386683.1"/>
    </source>
</evidence>
<organism evidence="1 2">
    <name type="scientific">Sarocladium strictum</name>
    <name type="common">Black bundle disease fungus</name>
    <name type="synonym">Acremonium strictum</name>
    <dbReference type="NCBI Taxonomy" id="5046"/>
    <lineage>
        <taxon>Eukaryota</taxon>
        <taxon>Fungi</taxon>
        <taxon>Dikarya</taxon>
        <taxon>Ascomycota</taxon>
        <taxon>Pezizomycotina</taxon>
        <taxon>Sordariomycetes</taxon>
        <taxon>Hypocreomycetidae</taxon>
        <taxon>Hypocreales</taxon>
        <taxon>Sarocladiaceae</taxon>
        <taxon>Sarocladium</taxon>
    </lineage>
</organism>
<keyword evidence="2" id="KW-1185">Reference proteome</keyword>
<dbReference type="Proteomes" id="UP001175261">
    <property type="component" value="Unassembled WGS sequence"/>
</dbReference>
<dbReference type="Gene3D" id="1.25.40.20">
    <property type="entry name" value="Ankyrin repeat-containing domain"/>
    <property type="match status" value="1"/>
</dbReference>
<dbReference type="InterPro" id="IPR036770">
    <property type="entry name" value="Ankyrin_rpt-contain_sf"/>
</dbReference>
<dbReference type="AlphaFoldDB" id="A0AA39GHC0"/>